<sequence>MQTASTNICERMGRSQELSEFKGGTVIGCHLCNKSIREISLLLNIPWSAVSGIKTQWKQLGTTATQPQSGRPRKMTERGQHMLKCTEVANCLQSIAKDLQTLCGLQISTTTRVSWNGFPWPSSCIHALHHQVQCKASDAVV</sequence>
<dbReference type="EMBL" id="CATNWA010018507">
    <property type="protein sequence ID" value="CAI9607827.1"/>
    <property type="molecule type" value="Genomic_DNA"/>
</dbReference>
<accession>A0ABN9GEH5</accession>
<name>A0ABN9GEH5_9NEOB</name>
<keyword evidence="2" id="KW-1185">Reference proteome</keyword>
<dbReference type="Gene3D" id="1.10.10.10">
    <property type="entry name" value="Winged helix-like DNA-binding domain superfamily/Winged helix DNA-binding domain"/>
    <property type="match status" value="1"/>
</dbReference>
<reference evidence="1" key="1">
    <citation type="submission" date="2023-05" db="EMBL/GenBank/DDBJ databases">
        <authorList>
            <person name="Stuckert A."/>
        </authorList>
    </citation>
    <scope>NUCLEOTIDE SEQUENCE</scope>
</reference>
<evidence type="ECO:0000313" key="1">
    <source>
        <dbReference type="EMBL" id="CAI9607827.1"/>
    </source>
</evidence>
<evidence type="ECO:0000313" key="2">
    <source>
        <dbReference type="Proteomes" id="UP001162483"/>
    </source>
</evidence>
<comment type="caution">
    <text evidence="1">The sequence shown here is derived from an EMBL/GenBank/DDBJ whole genome shotgun (WGS) entry which is preliminary data.</text>
</comment>
<dbReference type="InterPro" id="IPR036388">
    <property type="entry name" value="WH-like_DNA-bd_sf"/>
</dbReference>
<proteinExistence type="predicted"/>
<organism evidence="1 2">
    <name type="scientific">Staurois parvus</name>
    <dbReference type="NCBI Taxonomy" id="386267"/>
    <lineage>
        <taxon>Eukaryota</taxon>
        <taxon>Metazoa</taxon>
        <taxon>Chordata</taxon>
        <taxon>Craniata</taxon>
        <taxon>Vertebrata</taxon>
        <taxon>Euteleostomi</taxon>
        <taxon>Amphibia</taxon>
        <taxon>Batrachia</taxon>
        <taxon>Anura</taxon>
        <taxon>Neobatrachia</taxon>
        <taxon>Ranoidea</taxon>
        <taxon>Ranidae</taxon>
        <taxon>Staurois</taxon>
    </lineage>
</organism>
<dbReference type="Proteomes" id="UP001162483">
    <property type="component" value="Unassembled WGS sequence"/>
</dbReference>
<evidence type="ECO:0008006" key="3">
    <source>
        <dbReference type="Google" id="ProtNLM"/>
    </source>
</evidence>
<protein>
    <recommendedName>
        <fullName evidence="3">Transposase</fullName>
    </recommendedName>
</protein>
<gene>
    <name evidence="1" type="ORF">SPARVUS_LOCUS14005496</name>
</gene>